<keyword evidence="7 8" id="KW-0998">Cell outer membrane</keyword>
<comment type="similarity">
    <text evidence="8 9">Belongs to the TonB-dependent receptor family.</text>
</comment>
<keyword evidence="13" id="KW-0675">Receptor</keyword>
<protein>
    <submittedName>
        <fullName evidence="13">TonB-dependent receptor</fullName>
    </submittedName>
</protein>
<comment type="caution">
    <text evidence="13">The sequence shown here is derived from an EMBL/GenBank/DDBJ whole genome shotgun (WGS) entry which is preliminary data.</text>
</comment>
<evidence type="ECO:0000256" key="9">
    <source>
        <dbReference type="RuleBase" id="RU003357"/>
    </source>
</evidence>
<dbReference type="EMBL" id="QWGA01000002">
    <property type="protein sequence ID" value="RIJ33254.1"/>
    <property type="molecule type" value="Genomic_DNA"/>
</dbReference>
<comment type="subcellular location">
    <subcellularLocation>
        <location evidence="1 8">Cell outer membrane</location>
        <topology evidence="1 8">Multi-pass membrane protein</topology>
    </subcellularLocation>
</comment>
<evidence type="ECO:0000313" key="13">
    <source>
        <dbReference type="EMBL" id="RIJ33254.1"/>
    </source>
</evidence>
<keyword evidence="5 9" id="KW-0798">TonB box</keyword>
<dbReference type="Gene3D" id="2.40.170.20">
    <property type="entry name" value="TonB-dependent receptor, beta-barrel domain"/>
    <property type="match status" value="1"/>
</dbReference>
<evidence type="ECO:0000256" key="8">
    <source>
        <dbReference type="PROSITE-ProRule" id="PRU01360"/>
    </source>
</evidence>
<dbReference type="Pfam" id="PF07715">
    <property type="entry name" value="Plug"/>
    <property type="match status" value="1"/>
</dbReference>
<evidence type="ECO:0000256" key="1">
    <source>
        <dbReference type="ARBA" id="ARBA00004571"/>
    </source>
</evidence>
<evidence type="ECO:0000259" key="12">
    <source>
        <dbReference type="Pfam" id="PF07715"/>
    </source>
</evidence>
<feature type="chain" id="PRO_5017251228" evidence="10">
    <location>
        <begin position="30"/>
        <end position="1054"/>
    </location>
</feature>
<dbReference type="SUPFAM" id="SSF56935">
    <property type="entry name" value="Porins"/>
    <property type="match status" value="1"/>
</dbReference>
<sequence length="1054" mass="113466">MSLVRQRTEAGFQRLLLSGVAATTVFAFAGPAAFAQDEVETIPEVEEEAAVQQTVTVTGSRIPSDPNLISSVPVQSLGEDAIKLSGELNLADVVNDIPALISSTTAEQSDTGANALNLRGLGQERTLTLVNGRRHVAGFRGTQAVDVGTIPRSLVERVEVTTGGASAVYGADAVTGVVNFVLKDDFEGLQLDLRGGVSGEGDGENFTFDLLAGQNFDNGKGNVVLALTYEDDSAITYGDRDWSRDNGIASVEPRANPAALTDPNAPPRAVINNPTFWLTSQEGSIAPTFGGRNTLYVDINGNGTPDCQESEGGRVGFLAGCWLTNPDGSIRVNQDGIVLNGLWGIGGDGGAISFNRDTLYPETDKVVLNLNANYELAPTFSVFFEGKYVNAESTTFAEQDTFYDTLFIQADNPFIPSQLDPVVAVTGGLLLTQDPLDFSDDNPSTYERETLRFVAGFEWEPADGHLIEGSINRGEFKRTDEYTGLYLDRVFAAIDAVEDGNGNIVCRSDLDPNAFYEIDYFAGGNGYADGFYSSNAYYSFTPGDGSCAPLNPFGTYSTSQAARDFVTSNLRDELKLEQTVISLIATGNFDVMDYVLDGPLGYAAGLEFRDERSSSTLDPLTLGILPPTTSFTPGAQVSQISPWLFSFTSIDNTQQFNTGGGYDVYDAFAEVRLPIFEDRPFARELTLDGAVRLASYSTLGEATTWKVGGTWAPIEDISFRGTVSEAVRAPNISELFDPRLPITVSATADPCDPGNVGAGSSVRQANCVADLLAAGVPQSQILDGSGNYIWVNPLTGRFSGVSGGNPDLDVETAETYTIGAVFQPRFLPGFSMTVDYWDVSIEDAISAVASGDILDGCLDSTNYPGLEFCSLYTRRADGGLNGLETGQINFAKIEASGVDFSANYTFDVGENTFGATLVGSYQEKLDRYFNPLDPEEIDPEIEELFLPELSGNLNLTWARGPLAVGFQTQYISRQAVDEVEDVLGLYGNQALYGNAGFFDESYIFDVNASYEFSDQFTFYGGVNNIADKEPFSTQTAWPVGPRGRFFFLGLTYTH</sequence>
<dbReference type="PANTHER" id="PTHR47234:SF2">
    <property type="entry name" value="TONB-DEPENDENT RECEPTOR"/>
    <property type="match status" value="1"/>
</dbReference>
<accession>A0A399RSP2</accession>
<dbReference type="InterPro" id="IPR000531">
    <property type="entry name" value="Beta-barrel_TonB"/>
</dbReference>
<dbReference type="Gene3D" id="2.170.130.10">
    <property type="entry name" value="TonB-dependent receptor, plug domain"/>
    <property type="match status" value="1"/>
</dbReference>
<feature type="domain" description="TonB-dependent receptor plug" evidence="12">
    <location>
        <begin position="71"/>
        <end position="177"/>
    </location>
</feature>
<evidence type="ECO:0000256" key="4">
    <source>
        <dbReference type="ARBA" id="ARBA00022692"/>
    </source>
</evidence>
<keyword evidence="4 8" id="KW-0812">Transmembrane</keyword>
<gene>
    <name evidence="13" type="ORF">D1222_00410</name>
</gene>
<evidence type="ECO:0000256" key="10">
    <source>
        <dbReference type="SAM" id="SignalP"/>
    </source>
</evidence>
<evidence type="ECO:0000313" key="14">
    <source>
        <dbReference type="Proteomes" id="UP000265845"/>
    </source>
</evidence>
<dbReference type="PROSITE" id="PS52016">
    <property type="entry name" value="TONB_DEPENDENT_REC_3"/>
    <property type="match status" value="1"/>
</dbReference>
<evidence type="ECO:0000256" key="2">
    <source>
        <dbReference type="ARBA" id="ARBA00022448"/>
    </source>
</evidence>
<dbReference type="Proteomes" id="UP000265845">
    <property type="component" value="Unassembled WGS sequence"/>
</dbReference>
<organism evidence="13 14">
    <name type="scientific">Henriciella algicola</name>
    <dbReference type="NCBI Taxonomy" id="1608422"/>
    <lineage>
        <taxon>Bacteria</taxon>
        <taxon>Pseudomonadati</taxon>
        <taxon>Pseudomonadota</taxon>
        <taxon>Alphaproteobacteria</taxon>
        <taxon>Hyphomonadales</taxon>
        <taxon>Hyphomonadaceae</taxon>
        <taxon>Henriciella</taxon>
    </lineage>
</organism>
<dbReference type="InterPro" id="IPR012910">
    <property type="entry name" value="Plug_dom"/>
</dbReference>
<keyword evidence="2 8" id="KW-0813">Transport</keyword>
<dbReference type="PANTHER" id="PTHR47234">
    <property type="match status" value="1"/>
</dbReference>
<reference evidence="13 14" key="1">
    <citation type="submission" date="2018-08" db="EMBL/GenBank/DDBJ databases">
        <title>Henriciella mobilis sp. nov., isolated from seawater.</title>
        <authorList>
            <person name="Cheng H."/>
            <person name="Wu Y.-H."/>
            <person name="Xu X.-W."/>
            <person name="Guo L.-L."/>
        </authorList>
    </citation>
    <scope>NUCLEOTIDE SEQUENCE [LARGE SCALE GENOMIC DNA]</scope>
    <source>
        <strain evidence="13 14">CCUG67844</strain>
    </source>
</reference>
<feature type="domain" description="TonB-dependent receptor-like beta-barrel" evidence="11">
    <location>
        <begin position="515"/>
        <end position="1025"/>
    </location>
</feature>
<evidence type="ECO:0000259" key="11">
    <source>
        <dbReference type="Pfam" id="PF00593"/>
    </source>
</evidence>
<dbReference type="Pfam" id="PF00593">
    <property type="entry name" value="TonB_dep_Rec_b-barrel"/>
    <property type="match status" value="1"/>
</dbReference>
<dbReference type="RefSeq" id="WP_119452282.1">
    <property type="nucleotide sequence ID" value="NZ_QWGA01000002.1"/>
</dbReference>
<proteinExistence type="inferred from homology"/>
<evidence type="ECO:0000256" key="5">
    <source>
        <dbReference type="ARBA" id="ARBA00023077"/>
    </source>
</evidence>
<dbReference type="GO" id="GO:0009279">
    <property type="term" value="C:cell outer membrane"/>
    <property type="evidence" value="ECO:0007669"/>
    <property type="project" value="UniProtKB-SubCell"/>
</dbReference>
<keyword evidence="10" id="KW-0732">Signal</keyword>
<dbReference type="InterPro" id="IPR037066">
    <property type="entry name" value="Plug_dom_sf"/>
</dbReference>
<dbReference type="AlphaFoldDB" id="A0A399RSP2"/>
<feature type="signal peptide" evidence="10">
    <location>
        <begin position="1"/>
        <end position="29"/>
    </location>
</feature>
<evidence type="ECO:0000256" key="6">
    <source>
        <dbReference type="ARBA" id="ARBA00023136"/>
    </source>
</evidence>
<keyword evidence="14" id="KW-1185">Reference proteome</keyword>
<keyword evidence="3 8" id="KW-1134">Transmembrane beta strand</keyword>
<evidence type="ECO:0000256" key="7">
    <source>
        <dbReference type="ARBA" id="ARBA00023237"/>
    </source>
</evidence>
<evidence type="ECO:0000256" key="3">
    <source>
        <dbReference type="ARBA" id="ARBA00022452"/>
    </source>
</evidence>
<name>A0A399RSP2_9PROT</name>
<keyword evidence="6 8" id="KW-0472">Membrane</keyword>
<dbReference type="OrthoDB" id="7051241at2"/>
<dbReference type="InterPro" id="IPR036942">
    <property type="entry name" value="Beta-barrel_TonB_sf"/>
</dbReference>
<dbReference type="InterPro" id="IPR039426">
    <property type="entry name" value="TonB-dep_rcpt-like"/>
</dbReference>